<gene>
    <name evidence="10" type="ORF">V7S43_017308</name>
</gene>
<evidence type="ECO:0000256" key="7">
    <source>
        <dbReference type="ARBA" id="ARBA00023136"/>
    </source>
</evidence>
<keyword evidence="7 9" id="KW-0472">Membrane</keyword>
<keyword evidence="6 9" id="KW-1133">Transmembrane helix</keyword>
<dbReference type="SUPFAM" id="SSF103473">
    <property type="entry name" value="MFS general substrate transporter"/>
    <property type="match status" value="1"/>
</dbReference>
<evidence type="ECO:0000256" key="4">
    <source>
        <dbReference type="ARBA" id="ARBA00022692"/>
    </source>
</evidence>
<evidence type="ECO:0000256" key="3">
    <source>
        <dbReference type="ARBA" id="ARBA00022448"/>
    </source>
</evidence>
<name>A0ABD3EU87_9STRA</name>
<dbReference type="PANTHER" id="PTHR20772">
    <property type="entry name" value="PROTEIN FMP42"/>
    <property type="match status" value="1"/>
</dbReference>
<feature type="transmembrane region" description="Helical" evidence="9">
    <location>
        <begin position="120"/>
        <end position="138"/>
    </location>
</feature>
<dbReference type="Proteomes" id="UP001632037">
    <property type="component" value="Unassembled WGS sequence"/>
</dbReference>
<evidence type="ECO:0000256" key="8">
    <source>
        <dbReference type="SAM" id="MobiDB-lite"/>
    </source>
</evidence>
<feature type="transmembrane region" description="Helical" evidence="9">
    <location>
        <begin position="35"/>
        <end position="60"/>
    </location>
</feature>
<reference evidence="10 11" key="1">
    <citation type="submission" date="2024-09" db="EMBL/GenBank/DDBJ databases">
        <title>Genome sequencing and assembly of Phytophthora oleae, isolate VK10A, causative agent of rot of olive drupes.</title>
        <authorList>
            <person name="Conti Taguali S."/>
            <person name="Riolo M."/>
            <person name="La Spada F."/>
            <person name="Cacciola S.O."/>
            <person name="Dionisio G."/>
        </authorList>
    </citation>
    <scope>NUCLEOTIDE SEQUENCE [LARGE SCALE GENOMIC DNA]</scope>
    <source>
        <strain evidence="10 11">VK10A</strain>
    </source>
</reference>
<evidence type="ECO:0000256" key="1">
    <source>
        <dbReference type="ARBA" id="ARBA00004141"/>
    </source>
</evidence>
<dbReference type="GO" id="GO:0016020">
    <property type="term" value="C:membrane"/>
    <property type="evidence" value="ECO:0007669"/>
    <property type="project" value="UniProtKB-SubCell"/>
</dbReference>
<feature type="compositionally biased region" description="Low complexity" evidence="8">
    <location>
        <begin position="177"/>
        <end position="189"/>
    </location>
</feature>
<feature type="region of interest" description="Disordered" evidence="8">
    <location>
        <begin position="177"/>
        <end position="196"/>
    </location>
</feature>
<evidence type="ECO:0000256" key="6">
    <source>
        <dbReference type="ARBA" id="ARBA00022989"/>
    </source>
</evidence>
<organism evidence="10 11">
    <name type="scientific">Phytophthora oleae</name>
    <dbReference type="NCBI Taxonomy" id="2107226"/>
    <lineage>
        <taxon>Eukaryota</taxon>
        <taxon>Sar</taxon>
        <taxon>Stramenopiles</taxon>
        <taxon>Oomycota</taxon>
        <taxon>Peronosporomycetes</taxon>
        <taxon>Peronosporales</taxon>
        <taxon>Peronosporaceae</taxon>
        <taxon>Phytophthora</taxon>
    </lineage>
</organism>
<dbReference type="InterPro" id="IPR036259">
    <property type="entry name" value="MFS_trans_sf"/>
</dbReference>
<keyword evidence="4 9" id="KW-0812">Transmembrane</keyword>
<dbReference type="EMBL" id="JBIMZQ010000061">
    <property type="protein sequence ID" value="KAL3657736.1"/>
    <property type="molecule type" value="Genomic_DNA"/>
</dbReference>
<dbReference type="InterPro" id="IPR052599">
    <property type="entry name" value="SLC43A_AATransporter"/>
</dbReference>
<comment type="similarity">
    <text evidence="2">Belongs to the SLC43A transporter (TC 2.A.1.44) family.</text>
</comment>
<evidence type="ECO:0000313" key="11">
    <source>
        <dbReference type="Proteomes" id="UP001632037"/>
    </source>
</evidence>
<feature type="transmembrane region" description="Helical" evidence="9">
    <location>
        <begin position="144"/>
        <end position="166"/>
    </location>
</feature>
<comment type="subcellular location">
    <subcellularLocation>
        <location evidence="1">Membrane</location>
        <topology evidence="1">Multi-pass membrane protein</topology>
    </subcellularLocation>
</comment>
<dbReference type="AlphaFoldDB" id="A0ABD3EU87"/>
<sequence>MTEPYEAPYASLSEAPQLIDKLDQSSMSTWVLPRAATIVVAAVLVVLCSGGLVLGFGPVYTLLVDEDQWSELCAPDEEISGVTCATQEVNLQYIYSTAFLCLSFANVASGISLDVIGARSTVCLGLVISIIGNVLLALEQSTVANGVSIIAGYSLIGVGATGSTSVRSSSCCSSLRSSRGISPASSRRSLTSPDTFSNCLRSTT</sequence>
<comment type="caution">
    <text evidence="10">The sequence shown here is derived from an EMBL/GenBank/DDBJ whole genome shotgun (WGS) entry which is preliminary data.</text>
</comment>
<proteinExistence type="inferred from homology"/>
<keyword evidence="5" id="KW-0029">Amino-acid transport</keyword>
<dbReference type="GO" id="GO:0006865">
    <property type="term" value="P:amino acid transport"/>
    <property type="evidence" value="ECO:0007669"/>
    <property type="project" value="UniProtKB-KW"/>
</dbReference>
<keyword evidence="11" id="KW-1185">Reference proteome</keyword>
<accession>A0ABD3EU87</accession>
<evidence type="ECO:0000256" key="9">
    <source>
        <dbReference type="SAM" id="Phobius"/>
    </source>
</evidence>
<evidence type="ECO:0000256" key="5">
    <source>
        <dbReference type="ARBA" id="ARBA00022970"/>
    </source>
</evidence>
<dbReference type="PANTHER" id="PTHR20772:SF2">
    <property type="entry name" value="PROTEIN FMP42"/>
    <property type="match status" value="1"/>
</dbReference>
<feature type="transmembrane region" description="Helical" evidence="9">
    <location>
        <begin position="93"/>
        <end position="113"/>
    </location>
</feature>
<keyword evidence="3" id="KW-0813">Transport</keyword>
<dbReference type="Gene3D" id="1.20.1250.20">
    <property type="entry name" value="MFS general substrate transporter like domains"/>
    <property type="match status" value="1"/>
</dbReference>
<evidence type="ECO:0008006" key="12">
    <source>
        <dbReference type="Google" id="ProtNLM"/>
    </source>
</evidence>
<evidence type="ECO:0000313" key="10">
    <source>
        <dbReference type="EMBL" id="KAL3657736.1"/>
    </source>
</evidence>
<protein>
    <recommendedName>
        <fullName evidence="12">Major facilitator superfamily (MFS) profile domain-containing protein</fullName>
    </recommendedName>
</protein>
<evidence type="ECO:0000256" key="2">
    <source>
        <dbReference type="ARBA" id="ARBA00006595"/>
    </source>
</evidence>